<dbReference type="Pfam" id="PF07676">
    <property type="entry name" value="PD40"/>
    <property type="match status" value="1"/>
</dbReference>
<keyword evidence="1" id="KW-0732">Signal</keyword>
<name>A0A1G9NGY2_9FLAO</name>
<dbReference type="Proteomes" id="UP000199440">
    <property type="component" value="Unassembled WGS sequence"/>
</dbReference>
<keyword evidence="3" id="KW-1185">Reference proteome</keyword>
<protein>
    <submittedName>
        <fullName evidence="2">WD40-like Beta Propeller Repeat</fullName>
    </submittedName>
</protein>
<dbReference type="RefSeq" id="WP_089887523.1">
    <property type="nucleotide sequence ID" value="NZ_FNGV01000003.1"/>
</dbReference>
<evidence type="ECO:0000313" key="2">
    <source>
        <dbReference type="EMBL" id="SDL85175.1"/>
    </source>
</evidence>
<gene>
    <name evidence="2" type="ORF">SAMN04488514_103157</name>
</gene>
<evidence type="ECO:0000256" key="1">
    <source>
        <dbReference type="SAM" id="SignalP"/>
    </source>
</evidence>
<reference evidence="2 3" key="1">
    <citation type="submission" date="2016-10" db="EMBL/GenBank/DDBJ databases">
        <authorList>
            <person name="de Groot N.N."/>
        </authorList>
    </citation>
    <scope>NUCLEOTIDE SEQUENCE [LARGE SCALE GENOMIC DNA]</scope>
    <source>
        <strain evidence="2 3">DSM 19886</strain>
    </source>
</reference>
<organism evidence="2 3">
    <name type="scientific">Kriegella aquimaris</name>
    <dbReference type="NCBI Taxonomy" id="192904"/>
    <lineage>
        <taxon>Bacteria</taxon>
        <taxon>Pseudomonadati</taxon>
        <taxon>Bacteroidota</taxon>
        <taxon>Flavobacteriia</taxon>
        <taxon>Flavobacteriales</taxon>
        <taxon>Flavobacteriaceae</taxon>
        <taxon>Kriegella</taxon>
    </lineage>
</organism>
<dbReference type="SUPFAM" id="SSF82171">
    <property type="entry name" value="DPP6 N-terminal domain-like"/>
    <property type="match status" value="1"/>
</dbReference>
<dbReference type="AlphaFoldDB" id="A0A1G9NGY2"/>
<dbReference type="EMBL" id="FNGV01000003">
    <property type="protein sequence ID" value="SDL85175.1"/>
    <property type="molecule type" value="Genomic_DNA"/>
</dbReference>
<accession>A0A1G9NGY2</accession>
<feature type="chain" id="PRO_5011701647" evidence="1">
    <location>
        <begin position="25"/>
        <end position="420"/>
    </location>
</feature>
<dbReference type="InterPro" id="IPR011659">
    <property type="entry name" value="WD40"/>
</dbReference>
<dbReference type="STRING" id="192904.SAMN04488514_103157"/>
<sequence>MKKTLTYRVAFGCFVTFFCYSMSAQNLKNSSSEKTSSYEHVKRQENYQQLKNSGYTDKEIFEDLGNANFLTKNYETAVFWYSKLINISKEGTLGSSYNERYEYALAKSGNRVASNDKQKDWLGQIEADYKVGTKVSRNSGKFKELDFTSRETPQSLNELVQSQLEEVNGLENLNTGTSEGENIYKSPIALTADGKTAYFTKAVYEKPLYGLFSKKELVHKIYKADKLGDKWGNVEEVALCPKNFSAMHPAVSNDGKRLFFASDMPGTFGEYDIYVSNIKSDGTYGVAKNLGQKVNTKKNDLYPNIVGVNTLFFASEGRKGHGGLDVYMAQVDQRKVGLAVNLGDPINSDKDDFSIFLLTEKDMGYVMSNRGQNKDTVHRVAFSYGDKTNIKSEEKLSSNFLASLNDDLNVDYSSSVFEDE</sequence>
<dbReference type="OrthoDB" id="1413558at2"/>
<proteinExistence type="predicted"/>
<feature type="signal peptide" evidence="1">
    <location>
        <begin position="1"/>
        <end position="24"/>
    </location>
</feature>
<evidence type="ECO:0000313" key="3">
    <source>
        <dbReference type="Proteomes" id="UP000199440"/>
    </source>
</evidence>